<dbReference type="AlphaFoldDB" id="A0A015YKH2"/>
<name>A0A015YKH2_BACFG</name>
<dbReference type="Proteomes" id="UP000022272">
    <property type="component" value="Unassembled WGS sequence"/>
</dbReference>
<dbReference type="PATRIC" id="fig|1339280.3.peg.1872"/>
<reference evidence="1 2" key="1">
    <citation type="submission" date="2014-02" db="EMBL/GenBank/DDBJ databases">
        <authorList>
            <person name="Sears C."/>
            <person name="Carroll K."/>
            <person name="Sack B.R."/>
            <person name="Qadri F."/>
            <person name="Myers L.L."/>
            <person name="Chung G.-T."/>
            <person name="Escheverria P."/>
            <person name="Fraser C.M."/>
            <person name="Sadzewicz L."/>
            <person name="Shefchek K.A."/>
            <person name="Tallon L."/>
            <person name="Das S.P."/>
            <person name="Daugherty S."/>
            <person name="Mongodin E.F."/>
        </authorList>
    </citation>
    <scope>NUCLEOTIDE SEQUENCE [LARGE SCALE GENOMIC DNA]</scope>
    <source>
        <strain evidence="1 2">2-F-2 #4</strain>
    </source>
</reference>
<accession>A0A015YKH2</accession>
<dbReference type="EMBL" id="JGDM01000047">
    <property type="protein sequence ID" value="EXZ44838.1"/>
    <property type="molecule type" value="Genomic_DNA"/>
</dbReference>
<evidence type="ECO:0000313" key="1">
    <source>
        <dbReference type="EMBL" id="EXZ44838.1"/>
    </source>
</evidence>
<organism evidence="1 2">
    <name type="scientific">Bacteroides fragilis str. 2-F-2 #4</name>
    <dbReference type="NCBI Taxonomy" id="1339280"/>
    <lineage>
        <taxon>Bacteria</taxon>
        <taxon>Pseudomonadati</taxon>
        <taxon>Bacteroidota</taxon>
        <taxon>Bacteroidia</taxon>
        <taxon>Bacteroidales</taxon>
        <taxon>Bacteroidaceae</taxon>
        <taxon>Bacteroides</taxon>
    </lineage>
</organism>
<protein>
    <submittedName>
        <fullName evidence="1">Uncharacterized protein</fullName>
    </submittedName>
</protein>
<gene>
    <name evidence="1" type="ORF">M076_1948</name>
</gene>
<proteinExistence type="predicted"/>
<sequence>MSLFCLPHKMLFDYSSQSICLYDGNVQICAAILFMISNGKSNNKK</sequence>
<evidence type="ECO:0000313" key="2">
    <source>
        <dbReference type="Proteomes" id="UP000022272"/>
    </source>
</evidence>
<comment type="caution">
    <text evidence="1">The sequence shown here is derived from an EMBL/GenBank/DDBJ whole genome shotgun (WGS) entry which is preliminary data.</text>
</comment>